<feature type="domain" description="Cardiolipin synthase N-terminal" evidence="8">
    <location>
        <begin position="34"/>
        <end position="77"/>
    </location>
</feature>
<name>A0A7W4YKU2_9MICO</name>
<keyword evidence="10" id="KW-1185">Reference proteome</keyword>
<dbReference type="Pfam" id="PF09851">
    <property type="entry name" value="SHOCT"/>
    <property type="match status" value="1"/>
</dbReference>
<keyword evidence="4 6" id="KW-1133">Transmembrane helix</keyword>
<dbReference type="Proteomes" id="UP000529310">
    <property type="component" value="Unassembled WGS sequence"/>
</dbReference>
<feature type="domain" description="SHOCT" evidence="7">
    <location>
        <begin position="111"/>
        <end position="137"/>
    </location>
</feature>
<feature type="transmembrane region" description="Helical" evidence="6">
    <location>
        <begin position="57"/>
        <end position="76"/>
    </location>
</feature>
<accession>A0A7W4YKU2</accession>
<evidence type="ECO:0000256" key="1">
    <source>
        <dbReference type="ARBA" id="ARBA00004651"/>
    </source>
</evidence>
<evidence type="ECO:0000313" key="10">
    <source>
        <dbReference type="Proteomes" id="UP000529310"/>
    </source>
</evidence>
<keyword evidence="9" id="KW-0830">Ubiquinone</keyword>
<dbReference type="InterPro" id="IPR027379">
    <property type="entry name" value="CLS_N"/>
</dbReference>
<evidence type="ECO:0000313" key="9">
    <source>
        <dbReference type="EMBL" id="MBB2974770.1"/>
    </source>
</evidence>
<dbReference type="EMBL" id="JACHWQ010000001">
    <property type="protein sequence ID" value="MBB2974770.1"/>
    <property type="molecule type" value="Genomic_DNA"/>
</dbReference>
<evidence type="ECO:0000256" key="3">
    <source>
        <dbReference type="ARBA" id="ARBA00022692"/>
    </source>
</evidence>
<dbReference type="InterPro" id="IPR018649">
    <property type="entry name" value="SHOCT"/>
</dbReference>
<keyword evidence="3 6" id="KW-0812">Transmembrane</keyword>
<comment type="subcellular location">
    <subcellularLocation>
        <location evidence="1">Cell membrane</location>
        <topology evidence="1">Multi-pass membrane protein</topology>
    </subcellularLocation>
</comment>
<dbReference type="GO" id="GO:0005886">
    <property type="term" value="C:plasma membrane"/>
    <property type="evidence" value="ECO:0007669"/>
    <property type="project" value="UniProtKB-SubCell"/>
</dbReference>
<evidence type="ECO:0000256" key="4">
    <source>
        <dbReference type="ARBA" id="ARBA00022989"/>
    </source>
</evidence>
<evidence type="ECO:0000256" key="6">
    <source>
        <dbReference type="SAM" id="Phobius"/>
    </source>
</evidence>
<evidence type="ECO:0000259" key="8">
    <source>
        <dbReference type="Pfam" id="PF13396"/>
    </source>
</evidence>
<sequence length="138" mass="15294">MHVFAQTVEYQGFWGSFGDLIWWFLSIIIFVGYIFAIFAIITDIFRDNTLSGGFKALWLLAIVFFMFLGPLVYLIVRGGGMSARSAAQAKQFQDAQDSYIKKVAGTSPTQEIAKAKEMLDSGAITASEFDQLKAKALS</sequence>
<dbReference type="Pfam" id="PF13396">
    <property type="entry name" value="PLDc_N"/>
    <property type="match status" value="1"/>
</dbReference>
<evidence type="ECO:0000256" key="5">
    <source>
        <dbReference type="ARBA" id="ARBA00023136"/>
    </source>
</evidence>
<dbReference type="RefSeq" id="WP_165142401.1">
    <property type="nucleotide sequence ID" value="NZ_CP049255.1"/>
</dbReference>
<keyword evidence="5 6" id="KW-0472">Membrane</keyword>
<evidence type="ECO:0000259" key="7">
    <source>
        <dbReference type="Pfam" id="PF09851"/>
    </source>
</evidence>
<organism evidence="9 10">
    <name type="scientific">Microbacterium endophyticum</name>
    <dbReference type="NCBI Taxonomy" id="1526412"/>
    <lineage>
        <taxon>Bacteria</taxon>
        <taxon>Bacillati</taxon>
        <taxon>Actinomycetota</taxon>
        <taxon>Actinomycetes</taxon>
        <taxon>Micrococcales</taxon>
        <taxon>Microbacteriaceae</taxon>
        <taxon>Microbacterium</taxon>
    </lineage>
</organism>
<gene>
    <name evidence="9" type="ORF">FHX49_000311</name>
</gene>
<dbReference type="AlphaFoldDB" id="A0A7W4YKU2"/>
<keyword evidence="2" id="KW-1003">Cell membrane</keyword>
<proteinExistence type="predicted"/>
<reference evidence="9 10" key="1">
    <citation type="submission" date="2020-08" db="EMBL/GenBank/DDBJ databases">
        <title>Sequencing the genomes of 1000 actinobacteria strains.</title>
        <authorList>
            <person name="Klenk H.-P."/>
        </authorList>
    </citation>
    <scope>NUCLEOTIDE SEQUENCE [LARGE SCALE GENOMIC DNA]</scope>
    <source>
        <strain evidence="9 10">DSM 27099</strain>
    </source>
</reference>
<protein>
    <submittedName>
        <fullName evidence="9">NADH:ubiquinone oxidoreductase subunit 6 (Subunit J)</fullName>
    </submittedName>
</protein>
<comment type="caution">
    <text evidence="9">The sequence shown here is derived from an EMBL/GenBank/DDBJ whole genome shotgun (WGS) entry which is preliminary data.</text>
</comment>
<evidence type="ECO:0000256" key="2">
    <source>
        <dbReference type="ARBA" id="ARBA00022475"/>
    </source>
</evidence>
<feature type="transmembrane region" description="Helical" evidence="6">
    <location>
        <begin position="20"/>
        <end position="45"/>
    </location>
</feature>